<feature type="compositionally biased region" description="Polar residues" evidence="5">
    <location>
        <begin position="56"/>
        <end position="70"/>
    </location>
</feature>
<dbReference type="GO" id="GO:0005634">
    <property type="term" value="C:nucleus"/>
    <property type="evidence" value="ECO:0007669"/>
    <property type="project" value="UniProtKB-SubCell"/>
</dbReference>
<dbReference type="InterPro" id="IPR018122">
    <property type="entry name" value="TF_fork_head_CS_1"/>
</dbReference>
<dbReference type="InterPro" id="IPR001766">
    <property type="entry name" value="Fork_head_dom"/>
</dbReference>
<keyword evidence="8" id="KW-1185">Reference proteome</keyword>
<dbReference type="Pfam" id="PF00250">
    <property type="entry name" value="Forkhead"/>
    <property type="match status" value="1"/>
</dbReference>
<evidence type="ECO:0000256" key="2">
    <source>
        <dbReference type="ARBA" id="ARBA00023125"/>
    </source>
</evidence>
<feature type="region of interest" description="Disordered" evidence="5">
    <location>
        <begin position="285"/>
        <end position="449"/>
    </location>
</feature>
<feature type="compositionally biased region" description="Low complexity" evidence="5">
    <location>
        <begin position="310"/>
        <end position="323"/>
    </location>
</feature>
<feature type="compositionally biased region" description="Polar residues" evidence="5">
    <location>
        <begin position="417"/>
        <end position="427"/>
    </location>
</feature>
<dbReference type="PRINTS" id="PR00053">
    <property type="entry name" value="FORKHEAD"/>
</dbReference>
<protein>
    <recommendedName>
        <fullName evidence="6">Fork-head domain-containing protein</fullName>
    </recommendedName>
</protein>
<feature type="compositionally biased region" description="Basic and acidic residues" evidence="5">
    <location>
        <begin position="440"/>
        <end position="449"/>
    </location>
</feature>
<dbReference type="FunFam" id="1.10.10.10:FF:000260">
    <property type="entry name" value="Forkhead transcription factor (Sep1)"/>
    <property type="match status" value="1"/>
</dbReference>
<dbReference type="PANTHER" id="PTHR11829:SF343">
    <property type="entry name" value="FORK-HEAD DOMAIN-CONTAINING PROTEIN"/>
    <property type="match status" value="1"/>
</dbReference>
<dbReference type="CDD" id="cd00059">
    <property type="entry name" value="FH_FOX"/>
    <property type="match status" value="1"/>
</dbReference>
<keyword evidence="3 4" id="KW-0539">Nucleus</keyword>
<feature type="region of interest" description="Disordered" evidence="5">
    <location>
        <begin position="43"/>
        <end position="115"/>
    </location>
</feature>
<feature type="DNA-binding region" description="Fork-head" evidence="4">
    <location>
        <begin position="199"/>
        <end position="294"/>
    </location>
</feature>
<reference evidence="7" key="1">
    <citation type="journal article" date="2020" name="Stud. Mycol.">
        <title>101 Dothideomycetes genomes: a test case for predicting lifestyles and emergence of pathogens.</title>
        <authorList>
            <person name="Haridas S."/>
            <person name="Albert R."/>
            <person name="Binder M."/>
            <person name="Bloem J."/>
            <person name="Labutti K."/>
            <person name="Salamov A."/>
            <person name="Andreopoulos B."/>
            <person name="Baker S."/>
            <person name="Barry K."/>
            <person name="Bills G."/>
            <person name="Bluhm B."/>
            <person name="Cannon C."/>
            <person name="Castanera R."/>
            <person name="Culley D."/>
            <person name="Daum C."/>
            <person name="Ezra D."/>
            <person name="Gonzalez J."/>
            <person name="Henrissat B."/>
            <person name="Kuo A."/>
            <person name="Liang C."/>
            <person name="Lipzen A."/>
            <person name="Lutzoni F."/>
            <person name="Magnuson J."/>
            <person name="Mondo S."/>
            <person name="Nolan M."/>
            <person name="Ohm R."/>
            <person name="Pangilinan J."/>
            <person name="Park H.-J."/>
            <person name="Ramirez L."/>
            <person name="Alfaro M."/>
            <person name="Sun H."/>
            <person name="Tritt A."/>
            <person name="Yoshinaga Y."/>
            <person name="Zwiers L.-H."/>
            <person name="Turgeon B."/>
            <person name="Goodwin S."/>
            <person name="Spatafora J."/>
            <person name="Crous P."/>
            <person name="Grigoriev I."/>
        </authorList>
    </citation>
    <scope>NUCLEOTIDE SEQUENCE</scope>
    <source>
        <strain evidence="7">CBS 473.64</strain>
    </source>
</reference>
<feature type="compositionally biased region" description="Polar residues" evidence="5">
    <location>
        <begin position="81"/>
        <end position="96"/>
    </location>
</feature>
<sequence length="749" mass="82209">MAATRRQAPLQIFKDDFAPQVHQDVHHFPQYYIDAFPSVTDVSSDSHTLLAPPQTSPCDTSPQKLRQISSSPPPAALTEKGLNTVSIPPPQEQSFETDAPMKKVPRNPEPNMKQPWISRFPAQFDKENVYSAPEALPTLFAADPPNKPVSKRALMESAPLRDRSKKQKMRPEVRPVVAEDDEPLPEPDEMPSVEDDGAKPPFSYANLIGMAILRAQNRRLTLAQIYKWISDSFAFYRNSQDTGWQNSIRHNLSLSKSFSKQERPKDDPGKGHYWIINAGFEKQYHKIKSNRRPTNPDGFVSAYPSDMARPSTSSNNLPPLSSSKGFDSSKFPEETELSSDATIPCSDPAAHDGHEPGTMPPPRQIPSSPPPADIHSSPPPPVSRSLRDDTPPRVPRFPSSRSGGRKRKFKGLGDSGYYSSIESSATKGNPVGPLLTSEADLDRPSHKRGRAELEIARIRGSSYDSPTKTRPFIKQPNGAALISSPFRHTEKMHDPLTPAIVFKRPALPPASASPNTNLRNHRNKMRELVGGSPDKNLPMWVDASFLDTKGWSPAVSVPNEESMNLLGHGFESTFDIFGDFDYQESPVKSAKRPRLERAVTSTSILADITGAKGNLMNSPTPNWKLSSSFLNIPTLSPTRNPSPLKAPALKAPTSTPLGSDLPALGKENGRAGISPPQSFAAPATKQDNDDDDDIFRLLHSDESEPGIDLLQGFQKIGARPSAVAPNGSPQKVSRLMARPSLTRSTTTRF</sequence>
<dbReference type="InterPro" id="IPR036388">
    <property type="entry name" value="WH-like_DNA-bd_sf"/>
</dbReference>
<dbReference type="PANTHER" id="PTHR11829">
    <property type="entry name" value="FORKHEAD BOX PROTEIN"/>
    <property type="match status" value="1"/>
</dbReference>
<feature type="compositionally biased region" description="Pro residues" evidence="5">
    <location>
        <begin position="358"/>
        <end position="382"/>
    </location>
</feature>
<evidence type="ECO:0000256" key="5">
    <source>
        <dbReference type="SAM" id="MobiDB-lite"/>
    </source>
</evidence>
<proteinExistence type="predicted"/>
<dbReference type="EMBL" id="MU006788">
    <property type="protein sequence ID" value="KAF2639075.1"/>
    <property type="molecule type" value="Genomic_DNA"/>
</dbReference>
<dbReference type="Proteomes" id="UP000799753">
    <property type="component" value="Unassembled WGS sequence"/>
</dbReference>
<dbReference type="OrthoDB" id="5954824at2759"/>
<feature type="region of interest" description="Disordered" evidence="5">
    <location>
        <begin position="155"/>
        <end position="199"/>
    </location>
</feature>
<name>A0A6A6RV88_9PLEO</name>
<dbReference type="GO" id="GO:0001228">
    <property type="term" value="F:DNA-binding transcription activator activity, RNA polymerase II-specific"/>
    <property type="evidence" value="ECO:0007669"/>
    <property type="project" value="UniProtKB-ARBA"/>
</dbReference>
<dbReference type="InterPro" id="IPR030456">
    <property type="entry name" value="TF_fork_head_CS_2"/>
</dbReference>
<gene>
    <name evidence="7" type="ORF">P280DRAFT_404051</name>
</gene>
<dbReference type="GO" id="GO:0000978">
    <property type="term" value="F:RNA polymerase II cis-regulatory region sequence-specific DNA binding"/>
    <property type="evidence" value="ECO:0007669"/>
    <property type="project" value="TreeGrafter"/>
</dbReference>
<dbReference type="PROSITE" id="PS00657">
    <property type="entry name" value="FORK_HEAD_1"/>
    <property type="match status" value="1"/>
</dbReference>
<dbReference type="InterPro" id="IPR036390">
    <property type="entry name" value="WH_DNA-bd_sf"/>
</dbReference>
<accession>A0A6A6RV88</accession>
<organism evidence="7 8">
    <name type="scientific">Massarina eburnea CBS 473.64</name>
    <dbReference type="NCBI Taxonomy" id="1395130"/>
    <lineage>
        <taxon>Eukaryota</taxon>
        <taxon>Fungi</taxon>
        <taxon>Dikarya</taxon>
        <taxon>Ascomycota</taxon>
        <taxon>Pezizomycotina</taxon>
        <taxon>Dothideomycetes</taxon>
        <taxon>Pleosporomycetidae</taxon>
        <taxon>Pleosporales</taxon>
        <taxon>Massarineae</taxon>
        <taxon>Massarinaceae</taxon>
        <taxon>Massarina</taxon>
    </lineage>
</organism>
<dbReference type="AlphaFoldDB" id="A0A6A6RV88"/>
<dbReference type="PROSITE" id="PS50039">
    <property type="entry name" value="FORK_HEAD_3"/>
    <property type="match status" value="1"/>
</dbReference>
<evidence type="ECO:0000313" key="7">
    <source>
        <dbReference type="EMBL" id="KAF2639075.1"/>
    </source>
</evidence>
<dbReference type="Gene3D" id="1.10.10.10">
    <property type="entry name" value="Winged helix-like DNA-binding domain superfamily/Winged helix DNA-binding domain"/>
    <property type="match status" value="1"/>
</dbReference>
<comment type="subcellular location">
    <subcellularLocation>
        <location evidence="1 4">Nucleus</location>
    </subcellularLocation>
</comment>
<feature type="compositionally biased region" description="Acidic residues" evidence="5">
    <location>
        <begin position="178"/>
        <end position="195"/>
    </location>
</feature>
<feature type="domain" description="Fork-head" evidence="6">
    <location>
        <begin position="199"/>
        <end position="294"/>
    </location>
</feature>
<feature type="region of interest" description="Disordered" evidence="5">
    <location>
        <begin position="638"/>
        <end position="690"/>
    </location>
</feature>
<evidence type="ECO:0000256" key="4">
    <source>
        <dbReference type="PROSITE-ProRule" id="PRU00089"/>
    </source>
</evidence>
<keyword evidence="2 4" id="KW-0238">DNA-binding</keyword>
<evidence type="ECO:0000256" key="1">
    <source>
        <dbReference type="ARBA" id="ARBA00004123"/>
    </source>
</evidence>
<dbReference type="SUPFAM" id="SSF46785">
    <property type="entry name" value="Winged helix' DNA-binding domain"/>
    <property type="match status" value="1"/>
</dbReference>
<dbReference type="InterPro" id="IPR050211">
    <property type="entry name" value="FOX_domain-containing"/>
</dbReference>
<evidence type="ECO:0000313" key="8">
    <source>
        <dbReference type="Proteomes" id="UP000799753"/>
    </source>
</evidence>
<evidence type="ECO:0000256" key="3">
    <source>
        <dbReference type="ARBA" id="ARBA00023242"/>
    </source>
</evidence>
<feature type="compositionally biased region" description="Low complexity" evidence="5">
    <location>
        <begin position="643"/>
        <end position="652"/>
    </location>
</feature>
<dbReference type="PROSITE" id="PS00658">
    <property type="entry name" value="FORK_HEAD_2"/>
    <property type="match status" value="1"/>
</dbReference>
<dbReference type="SMART" id="SM00339">
    <property type="entry name" value="FH"/>
    <property type="match status" value="1"/>
</dbReference>
<evidence type="ECO:0000259" key="6">
    <source>
        <dbReference type="PROSITE" id="PS50039"/>
    </source>
</evidence>